<protein>
    <recommendedName>
        <fullName evidence="8">Ancillary SecYEG translocon subunit</fullName>
    </recommendedName>
</protein>
<dbReference type="RefSeq" id="WP_142902576.1">
    <property type="nucleotide sequence ID" value="NZ_ML660087.1"/>
</dbReference>
<evidence type="ECO:0000256" key="6">
    <source>
        <dbReference type="ARBA" id="ARBA00023186"/>
    </source>
</evidence>
<evidence type="ECO:0000256" key="3">
    <source>
        <dbReference type="ARBA" id="ARBA00022692"/>
    </source>
</evidence>
<proteinExistence type="inferred from homology"/>
<evidence type="ECO:0000256" key="2">
    <source>
        <dbReference type="ARBA" id="ARBA00022475"/>
    </source>
</evidence>
<organism evidence="10 11">
    <name type="scientific">Exilibacterium tricleocarpae</name>
    <dbReference type="NCBI Taxonomy" id="2591008"/>
    <lineage>
        <taxon>Bacteria</taxon>
        <taxon>Pseudomonadati</taxon>
        <taxon>Pseudomonadota</taxon>
        <taxon>Gammaproteobacteria</taxon>
        <taxon>Cellvibrionales</taxon>
        <taxon>Cellvibrionaceae</taxon>
        <taxon>Exilibacterium</taxon>
    </lineage>
</organism>
<keyword evidence="11" id="KW-1185">Reference proteome</keyword>
<name>A0A545U8C6_9GAMM</name>
<dbReference type="Proteomes" id="UP000319732">
    <property type="component" value="Unassembled WGS sequence"/>
</dbReference>
<evidence type="ECO:0000256" key="5">
    <source>
        <dbReference type="ARBA" id="ARBA00023136"/>
    </source>
</evidence>
<dbReference type="EMBL" id="VHSG01000003">
    <property type="protein sequence ID" value="TQV85725.1"/>
    <property type="molecule type" value="Genomic_DNA"/>
</dbReference>
<dbReference type="InterPro" id="IPR026039">
    <property type="entry name" value="YfgM"/>
</dbReference>
<dbReference type="GO" id="GO:0044877">
    <property type="term" value="F:protein-containing complex binding"/>
    <property type="evidence" value="ECO:0007669"/>
    <property type="project" value="InterPro"/>
</dbReference>
<sequence length="230" mass="25231">MADHLTEEEQLETLKRWWKENGKSTIAGVVLAVAGYFGWEAWQTQQRDQAESSAALYEQLVEVLAVEPGQSLSEEQRANATHFVQQLQDGDPGSLYAKNAALMVAKLSAENDDLEQAAIHLRWILDNRPSDGISLVARVRLSRVLLAQAQLDEALALVEGETDPSFTAVYAEARGDVLVAMERVADARAAYQLALDRLLPGQSNRRPILQMKLDDLQLAAPAVASAEEAP</sequence>
<comment type="similarity">
    <text evidence="7">Belongs to the YfgM family.</text>
</comment>
<evidence type="ECO:0000256" key="7">
    <source>
        <dbReference type="ARBA" id="ARBA00024197"/>
    </source>
</evidence>
<dbReference type="GO" id="GO:0005886">
    <property type="term" value="C:plasma membrane"/>
    <property type="evidence" value="ECO:0007669"/>
    <property type="project" value="UniProtKB-SubCell"/>
</dbReference>
<comment type="caution">
    <text evidence="10">The sequence shown here is derived from an EMBL/GenBank/DDBJ whole genome shotgun (WGS) entry which is preliminary data.</text>
</comment>
<keyword evidence="6" id="KW-0143">Chaperone</keyword>
<feature type="domain" description="Ancillary SecYEG translocon subunit/Cell division coordinator CpoB TPR" evidence="9">
    <location>
        <begin position="15"/>
        <end position="217"/>
    </location>
</feature>
<dbReference type="PANTHER" id="PTHR38035">
    <property type="entry name" value="UPF0070 PROTEIN YFGM"/>
    <property type="match status" value="1"/>
</dbReference>
<accession>A0A545U8C6</accession>
<dbReference type="InterPro" id="IPR011990">
    <property type="entry name" value="TPR-like_helical_dom_sf"/>
</dbReference>
<dbReference type="SUPFAM" id="SSF48452">
    <property type="entry name" value="TPR-like"/>
    <property type="match status" value="1"/>
</dbReference>
<evidence type="ECO:0000256" key="1">
    <source>
        <dbReference type="ARBA" id="ARBA00004401"/>
    </source>
</evidence>
<evidence type="ECO:0000313" key="10">
    <source>
        <dbReference type="EMBL" id="TQV85725.1"/>
    </source>
</evidence>
<dbReference type="Gene3D" id="1.25.40.10">
    <property type="entry name" value="Tetratricopeptide repeat domain"/>
    <property type="match status" value="1"/>
</dbReference>
<dbReference type="PANTHER" id="PTHR38035:SF1">
    <property type="entry name" value="ANCILLARY SECYEG TRANSLOCON SUBUNIT"/>
    <property type="match status" value="1"/>
</dbReference>
<keyword evidence="2" id="KW-1003">Cell membrane</keyword>
<reference evidence="10 11" key="1">
    <citation type="submission" date="2019-06" db="EMBL/GenBank/DDBJ databases">
        <title>Whole genome sequence for Cellvibrionaceae sp. R142.</title>
        <authorList>
            <person name="Wang G."/>
        </authorList>
    </citation>
    <scope>NUCLEOTIDE SEQUENCE [LARGE SCALE GENOMIC DNA]</scope>
    <source>
        <strain evidence="10 11">R142</strain>
    </source>
</reference>
<dbReference type="Pfam" id="PF09976">
    <property type="entry name" value="TPR_21"/>
    <property type="match status" value="1"/>
</dbReference>
<evidence type="ECO:0000256" key="8">
    <source>
        <dbReference type="ARBA" id="ARBA00024235"/>
    </source>
</evidence>
<gene>
    <name evidence="10" type="ORF">FKG94_02460</name>
</gene>
<evidence type="ECO:0000256" key="4">
    <source>
        <dbReference type="ARBA" id="ARBA00022989"/>
    </source>
</evidence>
<keyword evidence="5" id="KW-0472">Membrane</keyword>
<comment type="subcellular location">
    <subcellularLocation>
        <location evidence="1">Cell membrane</location>
        <topology evidence="1">Single-pass type II membrane protein</topology>
    </subcellularLocation>
</comment>
<dbReference type="AlphaFoldDB" id="A0A545U8C6"/>
<keyword evidence="4" id="KW-1133">Transmembrane helix</keyword>
<dbReference type="InterPro" id="IPR018704">
    <property type="entry name" value="SecYEG/CpoB_TPR"/>
</dbReference>
<evidence type="ECO:0000313" key="11">
    <source>
        <dbReference type="Proteomes" id="UP000319732"/>
    </source>
</evidence>
<evidence type="ECO:0000259" key="9">
    <source>
        <dbReference type="Pfam" id="PF09976"/>
    </source>
</evidence>
<dbReference type="PIRSF" id="PIRSF006170">
    <property type="entry name" value="YfgM"/>
    <property type="match status" value="1"/>
</dbReference>
<dbReference type="OrthoDB" id="9789675at2"/>
<keyword evidence="3" id="KW-0812">Transmembrane</keyword>